<name>A0A8J6JPJ9_ELECQ</name>
<dbReference type="GO" id="GO:0042974">
    <property type="term" value="F:nuclear retinoic acid receptor binding"/>
    <property type="evidence" value="ECO:0007669"/>
    <property type="project" value="InterPro"/>
</dbReference>
<feature type="region of interest" description="Disordered" evidence="1">
    <location>
        <begin position="217"/>
        <end position="255"/>
    </location>
</feature>
<proteinExistence type="predicted"/>
<dbReference type="PANTHER" id="PTHR16131:SF2">
    <property type="entry name" value="LIGAND-DEPENDENT NUCLEAR RECEPTOR-INTERACTING FACTOR 1"/>
    <property type="match status" value="1"/>
</dbReference>
<feature type="compositionally biased region" description="Polar residues" evidence="1">
    <location>
        <begin position="434"/>
        <end position="443"/>
    </location>
</feature>
<gene>
    <name evidence="2" type="ORF">GDO78_014976</name>
</gene>
<dbReference type="InterPro" id="IPR026191">
    <property type="entry name" value="LRIF1"/>
</dbReference>
<organism evidence="2 3">
    <name type="scientific">Eleutherodactylus coqui</name>
    <name type="common">Puerto Rican coqui</name>
    <dbReference type="NCBI Taxonomy" id="57060"/>
    <lineage>
        <taxon>Eukaryota</taxon>
        <taxon>Metazoa</taxon>
        <taxon>Chordata</taxon>
        <taxon>Craniata</taxon>
        <taxon>Vertebrata</taxon>
        <taxon>Euteleostomi</taxon>
        <taxon>Amphibia</taxon>
        <taxon>Batrachia</taxon>
        <taxon>Anura</taxon>
        <taxon>Neobatrachia</taxon>
        <taxon>Hyloidea</taxon>
        <taxon>Eleutherodactylidae</taxon>
        <taxon>Eleutherodactylinae</taxon>
        <taxon>Eleutherodactylus</taxon>
        <taxon>Eleutherodactylus</taxon>
    </lineage>
</organism>
<dbReference type="Proteomes" id="UP000770717">
    <property type="component" value="Unassembled WGS sequence"/>
</dbReference>
<feature type="compositionally biased region" description="Polar residues" evidence="1">
    <location>
        <begin position="227"/>
        <end position="241"/>
    </location>
</feature>
<comment type="caution">
    <text evidence="2">The sequence shown here is derived from an EMBL/GenBank/DDBJ whole genome shotgun (WGS) entry which is preliminary data.</text>
</comment>
<protein>
    <recommendedName>
        <fullName evidence="4">Ligand dependent nuclear receptor interacting factor 1</fullName>
    </recommendedName>
</protein>
<reference evidence="2" key="1">
    <citation type="thesis" date="2020" institute="ProQuest LLC" country="789 East Eisenhower Parkway, Ann Arbor, MI, USA">
        <title>Comparative Genomics and Chromosome Evolution.</title>
        <authorList>
            <person name="Mudd A.B."/>
        </authorList>
    </citation>
    <scope>NUCLEOTIDE SEQUENCE</scope>
    <source>
        <strain evidence="2">HN-11 Male</strain>
        <tissue evidence="2">Kidney and liver</tissue>
    </source>
</reference>
<evidence type="ECO:0008006" key="4">
    <source>
        <dbReference type="Google" id="ProtNLM"/>
    </source>
</evidence>
<feature type="region of interest" description="Disordered" evidence="1">
    <location>
        <begin position="497"/>
        <end position="582"/>
    </location>
</feature>
<feature type="compositionally biased region" description="Polar residues" evidence="1">
    <location>
        <begin position="539"/>
        <end position="550"/>
    </location>
</feature>
<dbReference type="OrthoDB" id="9944055at2759"/>
<dbReference type="EMBL" id="WNTK01001400">
    <property type="protein sequence ID" value="KAG9467420.1"/>
    <property type="molecule type" value="Genomic_DNA"/>
</dbReference>
<evidence type="ECO:0000313" key="3">
    <source>
        <dbReference type="Proteomes" id="UP000770717"/>
    </source>
</evidence>
<sequence>MSHHQAAPANHCLTGCLYQVVQTTGLQGSNVLKLLPVLKSKDNPIPAVTSPQTPSSAPTLNVPAAVISSPPPPPVSIIPRRPGPVSVPLVQAPTLGNYIIAARNNLTNTLHIENPFPLSPETTLFLDNRQLTLPTNSVPGNPTLIMMNRKPVSPVKPITMLPPGHSIQIPSHAEVLSVPVSSLPLSIQQKILSQTSSTDSKKLPTVIYVSPVNTIKNNNYNAPPHSTPNTSSVTSGAKSPPQQRPPFSGSEAPKGPMKWVVQQNQESAACLVPMRSSTDTASKILQMLSKTKMEEINLNNSDRSKVVQIKENALVMCEDKIFFLTKKGADLTDTGSKDPQPPQYSSPGKPPALSEPVKDLSSKAVKVVAPKMKPPPPPITEESVQSNVVSTAKPKRKSSTPRAVRDDPNIIYITDDDDCSQVSANPRDVPCRASNPTGASTVNAADKGDTAKKYYQLQPKLEEVEVTAAKTDGSWRLEYGLLKKEKIILRRIPLIQAEDPPSPADPQLHLSKRRSSSSPTVTASKRQKSAEEGGANPANLESTDPPSASTVPREVNPPDPSERSGFTWSPTYYGGEASYPPDIADFQADQDVAGPFTDVSLPSQRFHIDSMYADETTKDEKIQRLKEVLKEREKALEALRRPKT</sequence>
<dbReference type="Pfam" id="PF15741">
    <property type="entry name" value="LRIF1"/>
    <property type="match status" value="2"/>
</dbReference>
<feature type="region of interest" description="Disordered" evidence="1">
    <location>
        <begin position="426"/>
        <end position="449"/>
    </location>
</feature>
<feature type="compositionally biased region" description="Pro residues" evidence="1">
    <location>
        <begin position="339"/>
        <end position="350"/>
    </location>
</feature>
<accession>A0A8J6JPJ9</accession>
<dbReference type="GO" id="GO:0006355">
    <property type="term" value="P:regulation of DNA-templated transcription"/>
    <property type="evidence" value="ECO:0007669"/>
    <property type="project" value="InterPro"/>
</dbReference>
<feature type="region of interest" description="Disordered" evidence="1">
    <location>
        <begin position="332"/>
        <end position="407"/>
    </location>
</feature>
<dbReference type="PANTHER" id="PTHR16131">
    <property type="entry name" value="LIGAND-DEPENDENT NUCLEAR RECEPTOR-INTERACTING FACTOR 1"/>
    <property type="match status" value="1"/>
</dbReference>
<dbReference type="AlphaFoldDB" id="A0A8J6JPJ9"/>
<evidence type="ECO:0000256" key="1">
    <source>
        <dbReference type="SAM" id="MobiDB-lite"/>
    </source>
</evidence>
<evidence type="ECO:0000313" key="2">
    <source>
        <dbReference type="EMBL" id="KAG9467420.1"/>
    </source>
</evidence>
<keyword evidence="3" id="KW-1185">Reference proteome</keyword>